<dbReference type="AlphaFoldDB" id="V5DP49"/>
<name>V5DP49_9GAMM</name>
<evidence type="ECO:0000313" key="1">
    <source>
        <dbReference type="EMBL" id="ESS69201.1"/>
    </source>
</evidence>
<dbReference type="EMBL" id="AYLO01000128">
    <property type="protein sequence ID" value="ESS69201.1"/>
    <property type="molecule type" value="Genomic_DNA"/>
</dbReference>
<dbReference type="OrthoDB" id="7107864at2"/>
<organism evidence="1 2">
    <name type="scientific">Methyloglobulus morosus KoM1</name>
    <dbReference type="NCBI Taxonomy" id="1116472"/>
    <lineage>
        <taxon>Bacteria</taxon>
        <taxon>Pseudomonadati</taxon>
        <taxon>Pseudomonadota</taxon>
        <taxon>Gammaproteobacteria</taxon>
        <taxon>Methylococcales</taxon>
        <taxon>Methylococcaceae</taxon>
        <taxon>Methyloglobulus</taxon>
    </lineage>
</organism>
<dbReference type="Proteomes" id="UP000017842">
    <property type="component" value="Unassembled WGS sequence"/>
</dbReference>
<dbReference type="STRING" id="1116472.MGMO_138c00390"/>
<dbReference type="RefSeq" id="WP_023496099.1">
    <property type="nucleotide sequence ID" value="NZ_AYLO01000128.1"/>
</dbReference>
<protein>
    <submittedName>
        <fullName evidence="1">Uncharacterized protein</fullName>
    </submittedName>
</protein>
<comment type="caution">
    <text evidence="1">The sequence shown here is derived from an EMBL/GenBank/DDBJ whole genome shotgun (WGS) entry which is preliminary data.</text>
</comment>
<proteinExistence type="predicted"/>
<evidence type="ECO:0000313" key="2">
    <source>
        <dbReference type="Proteomes" id="UP000017842"/>
    </source>
</evidence>
<sequence length="283" mass="32736">MIRYFIDDDQKLRLEQVEKMPTVYLDHWALRHISTTEEIRTQFIKRMFDSGGTLMLSWLNLVEFTKVTDRSQTKAAEQLVDELLPNVFFMEIEPFKVIKREDELLAGGVPKPPHADIDFLKTFDELNHNSLYPSFTAQSLFSAFHGSNIFSEFDNLADMIIGRIEAMRTEFDTDPGLQSIIRRAPKGQFIQQGTRYILRELTRTFLVDRPLKISRNNAIDLLHSVVPVAYCDFVLLDAHWTGQVDKMRTRLAKANLNIPVARVFSKKSNGLNDLLYALKENHN</sequence>
<gene>
    <name evidence="1" type="ORF">MGMO_138c00390</name>
</gene>
<accession>V5DP49</accession>
<reference evidence="1 2" key="1">
    <citation type="journal article" date="2013" name="Genome Announc.">
        <title>Draft Genome Sequence of the Methanotrophic Gammaproteobacterium Methyloglobulus morosus DSM 22980 Strain KoM1.</title>
        <authorList>
            <person name="Poehlein A."/>
            <person name="Deutzmann J.S."/>
            <person name="Daniel R."/>
            <person name="Simeonova D.D."/>
        </authorList>
    </citation>
    <scope>NUCLEOTIDE SEQUENCE [LARGE SCALE GENOMIC DNA]</scope>
    <source>
        <strain evidence="1 2">KoM1</strain>
    </source>
</reference>
<keyword evidence="2" id="KW-1185">Reference proteome</keyword>